<feature type="compositionally biased region" description="Basic residues" evidence="1">
    <location>
        <begin position="358"/>
        <end position="374"/>
    </location>
</feature>
<protein>
    <submittedName>
        <fullName evidence="2">Uncharacterized protein</fullName>
    </submittedName>
</protein>
<evidence type="ECO:0000256" key="1">
    <source>
        <dbReference type="SAM" id="MobiDB-lite"/>
    </source>
</evidence>
<evidence type="ECO:0000313" key="3">
    <source>
        <dbReference type="Proteomes" id="UP000800093"/>
    </source>
</evidence>
<dbReference type="EMBL" id="ML986578">
    <property type="protein sequence ID" value="KAF2271173.1"/>
    <property type="molecule type" value="Genomic_DNA"/>
</dbReference>
<name>A0A9P4NDE9_9PLEO</name>
<comment type="caution">
    <text evidence="2">The sequence shown here is derived from an EMBL/GenBank/DDBJ whole genome shotgun (WGS) entry which is preliminary data.</text>
</comment>
<accession>A0A9P4NDE9</accession>
<proteinExistence type="predicted"/>
<feature type="region of interest" description="Disordered" evidence="1">
    <location>
        <begin position="351"/>
        <end position="383"/>
    </location>
</feature>
<gene>
    <name evidence="2" type="ORF">CC78DRAFT_589040</name>
</gene>
<keyword evidence="3" id="KW-1185">Reference proteome</keyword>
<dbReference type="OrthoDB" id="3795687at2759"/>
<dbReference type="Proteomes" id="UP000800093">
    <property type="component" value="Unassembled WGS sequence"/>
</dbReference>
<evidence type="ECO:0000313" key="2">
    <source>
        <dbReference type="EMBL" id="KAF2271173.1"/>
    </source>
</evidence>
<reference evidence="3" key="1">
    <citation type="journal article" date="2020" name="Stud. Mycol.">
        <title>101 Dothideomycetes genomes: A test case for predicting lifestyles and emergence of pathogens.</title>
        <authorList>
            <person name="Haridas S."/>
            <person name="Albert R."/>
            <person name="Binder M."/>
            <person name="Bloem J."/>
            <person name="LaButti K."/>
            <person name="Salamov A."/>
            <person name="Andreopoulos B."/>
            <person name="Baker S."/>
            <person name="Barry K."/>
            <person name="Bills G."/>
            <person name="Bluhm B."/>
            <person name="Cannon C."/>
            <person name="Castanera R."/>
            <person name="Culley D."/>
            <person name="Daum C."/>
            <person name="Ezra D."/>
            <person name="Gonzalez J."/>
            <person name="Henrissat B."/>
            <person name="Kuo A."/>
            <person name="Liang C."/>
            <person name="Lipzen A."/>
            <person name="Lutzoni F."/>
            <person name="Magnuson J."/>
            <person name="Mondo S."/>
            <person name="Nolan M."/>
            <person name="Ohm R."/>
            <person name="Pangilinan J."/>
            <person name="Park H.-J."/>
            <person name="Ramirez L."/>
            <person name="Alfaro M."/>
            <person name="Sun H."/>
            <person name="Tritt A."/>
            <person name="Yoshinaga Y."/>
            <person name="Zwiers L.-H."/>
            <person name="Turgeon B."/>
            <person name="Goodwin S."/>
            <person name="Spatafora J."/>
            <person name="Crous P."/>
            <person name="Grigoriev I."/>
        </authorList>
    </citation>
    <scope>NUCLEOTIDE SEQUENCE [LARGE SCALE GENOMIC DNA]</scope>
    <source>
        <strain evidence="3">CBS 304.66</strain>
    </source>
</reference>
<dbReference type="AlphaFoldDB" id="A0A9P4NDE9"/>
<sequence length="383" mass="43100">MHGVPSSLGGTPHLQSPPKEMLMHLEDEEPIRQQNLPLKLRSPIPVFPKPLALQFQNFVDYYSIHGYADGTRMEVGSRLVGDMLPHYFPTPNFTCRRLFTPDKNIIETIPVQGTAYWVVEANESSESKSTSAPDKLEIGASICNETLTTSQDSLALLVVVVTYYPFLERLERKVPAQLHFSAFATGDNNTIVIEKDEIETYTTYRRGNVAILAGTPKPLFPGFEFYTFDIDSDTGSSIMPWFGQCERHPEGFGTNSFPLQKSEAEKIDFLLRVIANSREKGHPLIATSPAILQTDTPSISREVTPNGAIALTDEYIQTLKINKNGRLLASGGQFLRRDLEEEAKQIAIARGIRFSSPSHKRKRDRHRGKQHRQSFKSDMREGY</sequence>
<organism evidence="2 3">
    <name type="scientific">Lojkania enalia</name>
    <dbReference type="NCBI Taxonomy" id="147567"/>
    <lineage>
        <taxon>Eukaryota</taxon>
        <taxon>Fungi</taxon>
        <taxon>Dikarya</taxon>
        <taxon>Ascomycota</taxon>
        <taxon>Pezizomycotina</taxon>
        <taxon>Dothideomycetes</taxon>
        <taxon>Pleosporomycetidae</taxon>
        <taxon>Pleosporales</taxon>
        <taxon>Pleosporales incertae sedis</taxon>
        <taxon>Lojkania</taxon>
    </lineage>
</organism>